<evidence type="ECO:0000313" key="2">
    <source>
        <dbReference type="EMBL" id="NYF98266.1"/>
    </source>
</evidence>
<dbReference type="PROSITE" id="PS51257">
    <property type="entry name" value="PROKAR_LIPOPROTEIN"/>
    <property type="match status" value="1"/>
</dbReference>
<proteinExistence type="predicted"/>
<name>A0A852VQ01_9MICO</name>
<evidence type="ECO:0008006" key="4">
    <source>
        <dbReference type="Google" id="ProtNLM"/>
    </source>
</evidence>
<evidence type="ECO:0000313" key="3">
    <source>
        <dbReference type="Proteomes" id="UP000554054"/>
    </source>
</evidence>
<comment type="caution">
    <text evidence="2">The sequence shown here is derived from an EMBL/GenBank/DDBJ whole genome shotgun (WGS) entry which is preliminary data.</text>
</comment>
<dbReference type="AlphaFoldDB" id="A0A852VQ01"/>
<keyword evidence="3" id="KW-1185">Reference proteome</keyword>
<dbReference type="RefSeq" id="WP_185991099.1">
    <property type="nucleotide sequence ID" value="NZ_JACCAE010000001.1"/>
</dbReference>
<accession>A0A852VQ01</accession>
<feature type="region of interest" description="Disordered" evidence="1">
    <location>
        <begin position="19"/>
        <end position="76"/>
    </location>
</feature>
<dbReference type="EMBL" id="JACCAE010000001">
    <property type="protein sequence ID" value="NYF98266.1"/>
    <property type="molecule type" value="Genomic_DNA"/>
</dbReference>
<sequence>MRTRAVALAAATATALSGCSMLSSDGDSSGSSESSESGQASEGESGEATTQTALAAGIDPEDPPKAIAEGTFKSSSDDVSSTKIELLKLQPKDNVMLAVFRFTGDGRGNAETSVYDLMGKRSFDPVLIDLKNLEKYTTVDDLSPSPVYTKAPLGDPMYYFTAFPLPRDGVEAMDLRMAEQMGAIEDVPMPQS</sequence>
<dbReference type="Proteomes" id="UP000554054">
    <property type="component" value="Unassembled WGS sequence"/>
</dbReference>
<reference evidence="2 3" key="1">
    <citation type="submission" date="2020-07" db="EMBL/GenBank/DDBJ databases">
        <title>Sequencing the genomes of 1000 actinobacteria strains.</title>
        <authorList>
            <person name="Klenk H.-P."/>
        </authorList>
    </citation>
    <scope>NUCLEOTIDE SEQUENCE [LARGE SCALE GENOMIC DNA]</scope>
    <source>
        <strain evidence="2 3">DSM 26154</strain>
    </source>
</reference>
<protein>
    <recommendedName>
        <fullName evidence="4">Lipoprotein</fullName>
    </recommendedName>
</protein>
<gene>
    <name evidence="2" type="ORF">BJY20_001658</name>
</gene>
<organism evidence="2 3">
    <name type="scientific">Janibacter cremeus</name>
    <dbReference type="NCBI Taxonomy" id="1285192"/>
    <lineage>
        <taxon>Bacteria</taxon>
        <taxon>Bacillati</taxon>
        <taxon>Actinomycetota</taxon>
        <taxon>Actinomycetes</taxon>
        <taxon>Micrococcales</taxon>
        <taxon>Intrasporangiaceae</taxon>
        <taxon>Janibacter</taxon>
    </lineage>
</organism>
<feature type="compositionally biased region" description="Low complexity" evidence="1">
    <location>
        <begin position="19"/>
        <end position="47"/>
    </location>
</feature>
<evidence type="ECO:0000256" key="1">
    <source>
        <dbReference type="SAM" id="MobiDB-lite"/>
    </source>
</evidence>